<dbReference type="EMBL" id="JACNJN010000068">
    <property type="protein sequence ID" value="MBC8334482.1"/>
    <property type="molecule type" value="Genomic_DNA"/>
</dbReference>
<comment type="caution">
    <text evidence="1">The sequence shown here is derived from an EMBL/GenBank/DDBJ whole genome shotgun (WGS) entry which is preliminary data.</text>
</comment>
<evidence type="ECO:0008006" key="3">
    <source>
        <dbReference type="Google" id="ProtNLM"/>
    </source>
</evidence>
<name>A0A8J6TIP4_9CHLR</name>
<proteinExistence type="predicted"/>
<dbReference type="AlphaFoldDB" id="A0A8J6TIP4"/>
<dbReference type="Proteomes" id="UP000614469">
    <property type="component" value="Unassembled WGS sequence"/>
</dbReference>
<gene>
    <name evidence="1" type="ORF">H8E29_04395</name>
</gene>
<protein>
    <recommendedName>
        <fullName evidence="3">Prenyltransferase</fullName>
    </recommendedName>
</protein>
<dbReference type="InterPro" id="IPR008930">
    <property type="entry name" value="Terpenoid_cyclase/PrenylTrfase"/>
</dbReference>
<evidence type="ECO:0000313" key="1">
    <source>
        <dbReference type="EMBL" id="MBC8334482.1"/>
    </source>
</evidence>
<sequence>MDKLSVRLSEKDIVPWLLEGDVSIQYQVHRDLLGVEKPELQKRIATEGWGAQFLRFRKPEGHWGRGFYQVKWISSHYSLLDLKHLNISPNIPEIKESILKIAHNHKSEDGGINPHRDYRENPDSDLCINGMFLNYACFFRIDEGMLKSVVDCIIQHQMPDGGFNCRINRSGAVHSSLHTTISVLEGLREYKKNGYIYRLEELEKIAAESREFILMHRFYKSDKTGEVIHKKFTMLSYPFPPCFSF</sequence>
<accession>A0A8J6TIP4</accession>
<evidence type="ECO:0000313" key="2">
    <source>
        <dbReference type="Proteomes" id="UP000614469"/>
    </source>
</evidence>
<reference evidence="1 2" key="1">
    <citation type="submission" date="2020-08" db="EMBL/GenBank/DDBJ databases">
        <title>Bridging the membrane lipid divide: bacteria of the FCB group superphylum have the potential to synthesize archaeal ether lipids.</title>
        <authorList>
            <person name="Villanueva L."/>
            <person name="Von Meijenfeldt F.A.B."/>
            <person name="Westbye A.B."/>
            <person name="Yadav S."/>
            <person name="Hopmans E.C."/>
            <person name="Dutilh B.E."/>
            <person name="Sinninghe Damste J.S."/>
        </authorList>
    </citation>
    <scope>NUCLEOTIDE SEQUENCE [LARGE SCALE GENOMIC DNA]</scope>
    <source>
        <strain evidence="1">NIOZ-UU36</strain>
    </source>
</reference>
<dbReference type="SUPFAM" id="SSF48239">
    <property type="entry name" value="Terpenoid cyclases/Protein prenyltransferases"/>
    <property type="match status" value="1"/>
</dbReference>
<organism evidence="1 2">
    <name type="scientific">Candidatus Desulfolinea nitratireducens</name>
    <dbReference type="NCBI Taxonomy" id="2841698"/>
    <lineage>
        <taxon>Bacteria</taxon>
        <taxon>Bacillati</taxon>
        <taxon>Chloroflexota</taxon>
        <taxon>Anaerolineae</taxon>
        <taxon>Anaerolineales</taxon>
        <taxon>Anaerolineales incertae sedis</taxon>
        <taxon>Candidatus Desulfolinea</taxon>
    </lineage>
</organism>